<feature type="transmembrane region" description="Helical" evidence="7">
    <location>
        <begin position="21"/>
        <end position="45"/>
    </location>
</feature>
<evidence type="ECO:0000256" key="1">
    <source>
        <dbReference type="ARBA" id="ARBA00004651"/>
    </source>
</evidence>
<evidence type="ECO:0000259" key="9">
    <source>
        <dbReference type="Pfam" id="PF12704"/>
    </source>
</evidence>
<dbReference type="Pfam" id="PF12704">
    <property type="entry name" value="MacB_PCD"/>
    <property type="match status" value="1"/>
</dbReference>
<feature type="transmembrane region" description="Helical" evidence="7">
    <location>
        <begin position="281"/>
        <end position="307"/>
    </location>
</feature>
<gene>
    <name evidence="10" type="ORF">PRVXT_001062</name>
</gene>
<keyword evidence="3 7" id="KW-0812">Transmembrane</keyword>
<feature type="transmembrane region" description="Helical" evidence="7">
    <location>
        <begin position="328"/>
        <end position="352"/>
    </location>
</feature>
<dbReference type="PANTHER" id="PTHR30572:SF4">
    <property type="entry name" value="ABC TRANSPORTER PERMEASE YTRF"/>
    <property type="match status" value="1"/>
</dbReference>
<accession>A0AAU7VPC2</accession>
<keyword evidence="2" id="KW-1003">Cell membrane</keyword>
<organism evidence="10">
    <name type="scientific">Proteinivorax tanatarense</name>
    <dbReference type="NCBI Taxonomy" id="1260629"/>
    <lineage>
        <taxon>Bacteria</taxon>
        <taxon>Bacillati</taxon>
        <taxon>Bacillota</taxon>
        <taxon>Clostridia</taxon>
        <taxon>Eubacteriales</taxon>
        <taxon>Proteinivoracaceae</taxon>
        <taxon>Proteinivorax</taxon>
    </lineage>
</organism>
<dbReference type="Pfam" id="PF02687">
    <property type="entry name" value="FtsX"/>
    <property type="match status" value="1"/>
</dbReference>
<feature type="transmembrane region" description="Helical" evidence="7">
    <location>
        <begin position="379"/>
        <end position="399"/>
    </location>
</feature>
<comment type="similarity">
    <text evidence="6">Belongs to the ABC-4 integral membrane protein family.</text>
</comment>
<evidence type="ECO:0000259" key="8">
    <source>
        <dbReference type="Pfam" id="PF02687"/>
    </source>
</evidence>
<proteinExistence type="inferred from homology"/>
<feature type="domain" description="MacB-like periplasmic core" evidence="9">
    <location>
        <begin position="21"/>
        <end position="257"/>
    </location>
</feature>
<evidence type="ECO:0000256" key="3">
    <source>
        <dbReference type="ARBA" id="ARBA00022692"/>
    </source>
</evidence>
<evidence type="ECO:0000256" key="5">
    <source>
        <dbReference type="ARBA" id="ARBA00023136"/>
    </source>
</evidence>
<dbReference type="GO" id="GO:0022857">
    <property type="term" value="F:transmembrane transporter activity"/>
    <property type="evidence" value="ECO:0007669"/>
    <property type="project" value="TreeGrafter"/>
</dbReference>
<dbReference type="InterPro" id="IPR025857">
    <property type="entry name" value="MacB_PCD"/>
</dbReference>
<dbReference type="GO" id="GO:0005886">
    <property type="term" value="C:plasma membrane"/>
    <property type="evidence" value="ECO:0007669"/>
    <property type="project" value="UniProtKB-SubCell"/>
</dbReference>
<dbReference type="RefSeq" id="WP_350344636.1">
    <property type="nucleotide sequence ID" value="NZ_CP158367.1"/>
</dbReference>
<evidence type="ECO:0000256" key="2">
    <source>
        <dbReference type="ARBA" id="ARBA00022475"/>
    </source>
</evidence>
<dbReference type="InterPro" id="IPR050250">
    <property type="entry name" value="Macrolide_Exporter_MacB"/>
</dbReference>
<evidence type="ECO:0000313" key="10">
    <source>
        <dbReference type="EMBL" id="XBX75901.1"/>
    </source>
</evidence>
<evidence type="ECO:0000256" key="7">
    <source>
        <dbReference type="SAM" id="Phobius"/>
    </source>
</evidence>
<evidence type="ECO:0000256" key="4">
    <source>
        <dbReference type="ARBA" id="ARBA00022989"/>
    </source>
</evidence>
<protein>
    <submittedName>
        <fullName evidence="10">FtsX-like permease family protein</fullName>
    </submittedName>
</protein>
<dbReference type="InterPro" id="IPR003838">
    <property type="entry name" value="ABC3_permease_C"/>
</dbReference>
<sequence>MYVLELFLLSWNNLWRSKLRTIFTIIGIAIGSGAILAMVSFGIGLQNMVTEEVSAGADFQVLEVMPGYDFSSDQPFQFGSDPDFPLTEEAIREIKAIDGVEGVTPVLTIHGANVVIDNEEYSVSLMGIDFSAIEDFGMDLENENSDGVSEGLILGNKFKERISEESKISDNETIKIGASRFGEKGEEKKDYSLNYAGTLEEQGRQIDYSVLVPIEKAEDIFKWTTNDPDYKLEGYEQVQVQVESLEVVDDVTENLEEQGFIVFSLKQVIGVLNAIFRVIQVILGAIGSTALLVAALGIVNTMFMSIYERVREVGIIKVVGASFGDIRAMFVIESATIGFVGGVLGIIFGWLFAKFVNFVVNIILASQGGESLVIADTPVGLLLFILCFTTIIGTISGLYPATKAMKMSPLDAIRQD</sequence>
<name>A0AAU7VPC2_9FIRM</name>
<keyword evidence="5 7" id="KW-0472">Membrane</keyword>
<feature type="domain" description="ABC3 transporter permease C-terminal" evidence="8">
    <location>
        <begin position="287"/>
        <end position="409"/>
    </location>
</feature>
<keyword evidence="4 7" id="KW-1133">Transmembrane helix</keyword>
<reference evidence="10" key="1">
    <citation type="journal article" date="2013" name="Extremophiles">
        <title>Proteinivorax tanatarense gen. nov., sp. nov., an anaerobic, haloalkaliphilic, proteolytic bacterium isolated from a decaying algal bloom, and proposal of Proteinivoraceae fam. nov.</title>
        <authorList>
            <person name="Kevbrin V."/>
            <person name="Boltyanskaya Y."/>
            <person name="Zhilina T."/>
            <person name="Kolganova T."/>
            <person name="Lavrentjeva E."/>
            <person name="Kuznetsov B."/>
        </authorList>
    </citation>
    <scope>NUCLEOTIDE SEQUENCE</scope>
    <source>
        <strain evidence="10">Z-910T</strain>
    </source>
</reference>
<dbReference type="PANTHER" id="PTHR30572">
    <property type="entry name" value="MEMBRANE COMPONENT OF TRANSPORTER-RELATED"/>
    <property type="match status" value="1"/>
</dbReference>
<evidence type="ECO:0000256" key="6">
    <source>
        <dbReference type="ARBA" id="ARBA00038076"/>
    </source>
</evidence>
<comment type="subcellular location">
    <subcellularLocation>
        <location evidence="1">Cell membrane</location>
        <topology evidence="1">Multi-pass membrane protein</topology>
    </subcellularLocation>
</comment>
<dbReference type="AlphaFoldDB" id="A0AAU7VPC2"/>
<dbReference type="EMBL" id="CP158367">
    <property type="protein sequence ID" value="XBX75901.1"/>
    <property type="molecule type" value="Genomic_DNA"/>
</dbReference>
<reference evidence="10" key="2">
    <citation type="submission" date="2024-06" db="EMBL/GenBank/DDBJ databases">
        <authorList>
            <person name="Petrova K.O."/>
            <person name="Toshchakov S.V."/>
            <person name="Boltjanskaja Y.V."/>
            <person name="Kevbrin V."/>
        </authorList>
    </citation>
    <scope>NUCLEOTIDE SEQUENCE</scope>
    <source>
        <strain evidence="10">Z-910T</strain>
    </source>
</reference>